<dbReference type="PRINTS" id="PR00260">
    <property type="entry name" value="CHEMTRNSDUCR"/>
</dbReference>
<dbReference type="RefSeq" id="WP_114808993.1">
    <property type="nucleotide sequence ID" value="NZ_CP139965.1"/>
</dbReference>
<evidence type="ECO:0000256" key="2">
    <source>
        <dbReference type="ARBA" id="ARBA00022475"/>
    </source>
</evidence>
<keyword evidence="3" id="KW-0488">Methylation</keyword>
<dbReference type="SUPFAM" id="SSF47170">
    <property type="entry name" value="Aspartate receptor, ligand-binding domain"/>
    <property type="match status" value="1"/>
</dbReference>
<keyword evidence="12" id="KW-0175">Coiled coil</keyword>
<dbReference type="PANTHER" id="PTHR43531:SF14">
    <property type="entry name" value="METHYL-ACCEPTING CHEMOTAXIS PROTEIN I-RELATED"/>
    <property type="match status" value="1"/>
</dbReference>
<evidence type="ECO:0000256" key="1">
    <source>
        <dbReference type="ARBA" id="ARBA00004429"/>
    </source>
</evidence>
<feature type="domain" description="Methyl-accepting transducer" evidence="14">
    <location>
        <begin position="270"/>
        <end position="499"/>
    </location>
</feature>
<dbReference type="PANTHER" id="PTHR43531">
    <property type="entry name" value="PROTEIN ICFG"/>
    <property type="match status" value="1"/>
</dbReference>
<dbReference type="EMBL" id="CP139965">
    <property type="protein sequence ID" value="WQD76904.1"/>
    <property type="molecule type" value="Genomic_DNA"/>
</dbReference>
<feature type="transmembrane region" description="Helical" evidence="13">
    <location>
        <begin position="12"/>
        <end position="36"/>
    </location>
</feature>
<evidence type="ECO:0000259" key="14">
    <source>
        <dbReference type="PROSITE" id="PS50111"/>
    </source>
</evidence>
<dbReference type="InterPro" id="IPR003660">
    <property type="entry name" value="HAMP_dom"/>
</dbReference>
<evidence type="ECO:0000256" key="10">
    <source>
        <dbReference type="ARBA" id="ARBA00029447"/>
    </source>
</evidence>
<proteinExistence type="inferred from homology"/>
<accession>A0ABZ0WHQ9</accession>
<dbReference type="Gene3D" id="1.20.120.30">
    <property type="entry name" value="Aspartate receptor, ligand-binding domain"/>
    <property type="match status" value="1"/>
</dbReference>
<gene>
    <name evidence="16" type="ORF">U0042_22925</name>
</gene>
<protein>
    <submittedName>
        <fullName evidence="16">Methyl-accepting chemotaxis protein</fullName>
    </submittedName>
</protein>
<keyword evidence="8 13" id="KW-0472">Membrane</keyword>
<keyword evidence="2" id="KW-1003">Cell membrane</keyword>
<feature type="transmembrane region" description="Helical" evidence="13">
    <location>
        <begin position="186"/>
        <end position="207"/>
    </location>
</feature>
<evidence type="ECO:0000256" key="11">
    <source>
        <dbReference type="PROSITE-ProRule" id="PRU00284"/>
    </source>
</evidence>
<dbReference type="SMART" id="SM00304">
    <property type="entry name" value="HAMP"/>
    <property type="match status" value="1"/>
</dbReference>
<evidence type="ECO:0000256" key="13">
    <source>
        <dbReference type="SAM" id="Phobius"/>
    </source>
</evidence>
<dbReference type="InterPro" id="IPR004090">
    <property type="entry name" value="Chemotax_Me-accpt_rcpt"/>
</dbReference>
<evidence type="ECO:0000256" key="5">
    <source>
        <dbReference type="ARBA" id="ARBA00022519"/>
    </source>
</evidence>
<evidence type="ECO:0000256" key="4">
    <source>
        <dbReference type="ARBA" id="ARBA00022500"/>
    </source>
</evidence>
<dbReference type="Pfam" id="PF00672">
    <property type="entry name" value="HAMP"/>
    <property type="match status" value="1"/>
</dbReference>
<dbReference type="InterPro" id="IPR035440">
    <property type="entry name" value="4HB_MCP_dom_sf"/>
</dbReference>
<dbReference type="Pfam" id="PF00015">
    <property type="entry name" value="MCPsignal"/>
    <property type="match status" value="1"/>
</dbReference>
<dbReference type="Proteomes" id="UP001325479">
    <property type="component" value="Chromosome"/>
</dbReference>
<dbReference type="Pfam" id="PF02203">
    <property type="entry name" value="TarH"/>
    <property type="match status" value="1"/>
</dbReference>
<dbReference type="Gene3D" id="1.10.287.950">
    <property type="entry name" value="Methyl-accepting chemotaxis protein"/>
    <property type="match status" value="1"/>
</dbReference>
<keyword evidence="6 13" id="KW-0812">Transmembrane</keyword>
<evidence type="ECO:0000259" key="15">
    <source>
        <dbReference type="PROSITE" id="PS50885"/>
    </source>
</evidence>
<feature type="domain" description="HAMP" evidence="15">
    <location>
        <begin position="213"/>
        <end position="265"/>
    </location>
</feature>
<evidence type="ECO:0000256" key="8">
    <source>
        <dbReference type="ARBA" id="ARBA00023136"/>
    </source>
</evidence>
<reference evidence="16 17" key="1">
    <citation type="submission" date="2023-12" db="EMBL/GenBank/DDBJ databases">
        <title>Genome sequencing and assembly of bacterial species from a model synthetic community.</title>
        <authorList>
            <person name="Hogle S.L."/>
        </authorList>
    </citation>
    <scope>NUCLEOTIDE SEQUENCE [LARGE SCALE GENOMIC DNA]</scope>
    <source>
        <strain evidence="16 17">HAMBI 2494</strain>
    </source>
</reference>
<dbReference type="CDD" id="cd06225">
    <property type="entry name" value="HAMP"/>
    <property type="match status" value="1"/>
</dbReference>
<dbReference type="SMART" id="SM00283">
    <property type="entry name" value="MA"/>
    <property type="match status" value="1"/>
</dbReference>
<sequence length="546" mass="57580">MLNNITIRGGLTLVIGVFVAFLLTVIGVGFGALKLANNGIEDAQRSAAALSSLRTSSEKLLRVRLALGSYETLFSVGKQTDTLLPAAHKVLEDSTREFQSYAAGPFSSDEEQRLAQTVAKARAALVNDAIEPEFKALNDYDFTTFRKIQGETADGYYAAYAKAIDALDRVQADKGQREAQAAATRFRLLTLLFGAIGAVGVAIGLLARVGLSSAVIKPVNRTIDHFRSIAAGDLTVSVHSKSRNEMGQLLAALAQMRDGLVDTVSKVRGTTSAITHGANEISAGNADLSQRTEQQAAALQETAASMEELSATVKQNTDNARQASRLAQTALDTVVRSGDVVTRVTETMEGITDSSRKMAEIIGMIEGIAFQTNILALNAAVEAARAGEQGRGFAVVAAEVRSLAQRSGTAAKEIKELIGESTAKVEQGATLVGDARRTMQDAMESVTRVTSIMGEIEAAALEQSDGIEQINKAIAQIDEVTQHNAALVEEAAAAAKSLESQADVLREAVAVFRLAEGERPARTAVAPVRPGRSERGQLTGVAAAAV</sequence>
<organism evidence="16 17">
    <name type="scientific">Paraburkholderia kururiensis</name>
    <dbReference type="NCBI Taxonomy" id="984307"/>
    <lineage>
        <taxon>Bacteria</taxon>
        <taxon>Pseudomonadati</taxon>
        <taxon>Pseudomonadota</taxon>
        <taxon>Betaproteobacteria</taxon>
        <taxon>Burkholderiales</taxon>
        <taxon>Burkholderiaceae</taxon>
        <taxon>Paraburkholderia</taxon>
    </lineage>
</organism>
<dbReference type="CDD" id="cd11386">
    <property type="entry name" value="MCP_signal"/>
    <property type="match status" value="1"/>
</dbReference>
<keyword evidence="4" id="KW-0145">Chemotaxis</keyword>
<dbReference type="InterPro" id="IPR003122">
    <property type="entry name" value="Tar_rcpt_lig-bd"/>
</dbReference>
<keyword evidence="9 11" id="KW-0807">Transducer</keyword>
<evidence type="ECO:0000256" key="3">
    <source>
        <dbReference type="ARBA" id="ARBA00022481"/>
    </source>
</evidence>
<name>A0ABZ0WHQ9_9BURK</name>
<evidence type="ECO:0000313" key="17">
    <source>
        <dbReference type="Proteomes" id="UP001325479"/>
    </source>
</evidence>
<dbReference type="SUPFAM" id="SSF58104">
    <property type="entry name" value="Methyl-accepting chemotaxis protein (MCP) signaling domain"/>
    <property type="match status" value="1"/>
</dbReference>
<comment type="subcellular location">
    <subcellularLocation>
        <location evidence="1">Cell inner membrane</location>
        <topology evidence="1">Multi-pass membrane protein</topology>
    </subcellularLocation>
</comment>
<keyword evidence="17" id="KW-1185">Reference proteome</keyword>
<evidence type="ECO:0000256" key="7">
    <source>
        <dbReference type="ARBA" id="ARBA00022989"/>
    </source>
</evidence>
<evidence type="ECO:0000256" key="9">
    <source>
        <dbReference type="ARBA" id="ARBA00023224"/>
    </source>
</evidence>
<dbReference type="PROSITE" id="PS50885">
    <property type="entry name" value="HAMP"/>
    <property type="match status" value="1"/>
</dbReference>
<evidence type="ECO:0000313" key="16">
    <source>
        <dbReference type="EMBL" id="WQD76904.1"/>
    </source>
</evidence>
<dbReference type="PROSITE" id="PS50111">
    <property type="entry name" value="CHEMOTAXIS_TRANSDUC_2"/>
    <property type="match status" value="1"/>
</dbReference>
<dbReference type="InterPro" id="IPR004089">
    <property type="entry name" value="MCPsignal_dom"/>
</dbReference>
<keyword evidence="7 13" id="KW-1133">Transmembrane helix</keyword>
<feature type="coiled-coil region" evidence="12">
    <location>
        <begin position="470"/>
        <end position="508"/>
    </location>
</feature>
<evidence type="ECO:0000256" key="6">
    <source>
        <dbReference type="ARBA" id="ARBA00022692"/>
    </source>
</evidence>
<keyword evidence="5" id="KW-0997">Cell inner membrane</keyword>
<dbReference type="InterPro" id="IPR051310">
    <property type="entry name" value="MCP_chemotaxis"/>
</dbReference>
<comment type="similarity">
    <text evidence="10">Belongs to the methyl-accepting chemotaxis (MCP) protein family.</text>
</comment>
<evidence type="ECO:0000256" key="12">
    <source>
        <dbReference type="SAM" id="Coils"/>
    </source>
</evidence>